<dbReference type="GO" id="GO:0005886">
    <property type="term" value="C:plasma membrane"/>
    <property type="evidence" value="ECO:0007669"/>
    <property type="project" value="UniProtKB-SubCell"/>
</dbReference>
<evidence type="ECO:0000313" key="10">
    <source>
        <dbReference type="EMBL" id="KIE41933.1"/>
    </source>
</evidence>
<organism evidence="10 11">
    <name type="scientific">Geobacter soli</name>
    <dbReference type="NCBI Taxonomy" id="1510391"/>
    <lineage>
        <taxon>Bacteria</taxon>
        <taxon>Pseudomonadati</taxon>
        <taxon>Thermodesulfobacteriota</taxon>
        <taxon>Desulfuromonadia</taxon>
        <taxon>Geobacterales</taxon>
        <taxon>Geobacteraceae</taxon>
        <taxon>Geobacter</taxon>
    </lineage>
</organism>
<name>A0A0C1TRP8_9BACT</name>
<evidence type="ECO:0000313" key="11">
    <source>
        <dbReference type="Proteomes" id="UP000031433"/>
    </source>
</evidence>
<evidence type="ECO:0000256" key="4">
    <source>
        <dbReference type="ARBA" id="ARBA00022481"/>
    </source>
</evidence>
<dbReference type="PROSITE" id="PS00409">
    <property type="entry name" value="PROKAR_NTER_METHYL"/>
    <property type="match status" value="1"/>
</dbReference>
<dbReference type="GO" id="GO:0015627">
    <property type="term" value="C:type II protein secretion system complex"/>
    <property type="evidence" value="ECO:0007669"/>
    <property type="project" value="InterPro"/>
</dbReference>
<keyword evidence="6 9" id="KW-0812">Transmembrane</keyword>
<dbReference type="NCBIfam" id="TIGR02532">
    <property type="entry name" value="IV_pilin_GFxxxE"/>
    <property type="match status" value="1"/>
</dbReference>
<evidence type="ECO:0000256" key="2">
    <source>
        <dbReference type="ARBA" id="ARBA00008358"/>
    </source>
</evidence>
<keyword evidence="7 9" id="KW-1133">Transmembrane helix</keyword>
<sequence length="130" mass="14579">MKWQTLRSNDSGFTLLEVLVAMVIMVVGLLGLLQAVNVSMEHNLRNMARDEASRIADERMNSLLARPFDKISSTYSPEFVPSRIRGVSKNYTVEKKSTEVGGSSLQLEVLVSWAYKGTTQQQELVSLKTR</sequence>
<evidence type="ECO:0008006" key="12">
    <source>
        <dbReference type="Google" id="ProtNLM"/>
    </source>
</evidence>
<comment type="subcellular location">
    <subcellularLocation>
        <location evidence="1">Cell inner membrane</location>
        <topology evidence="1">Single-pass membrane protein</topology>
    </subcellularLocation>
</comment>
<dbReference type="GO" id="GO:0015628">
    <property type="term" value="P:protein secretion by the type II secretion system"/>
    <property type="evidence" value="ECO:0007669"/>
    <property type="project" value="InterPro"/>
</dbReference>
<dbReference type="PANTHER" id="PTHR38779">
    <property type="entry name" value="TYPE II SECRETION SYSTEM PROTEIN I-RELATED"/>
    <property type="match status" value="1"/>
</dbReference>
<dbReference type="AlphaFoldDB" id="A0A0C1TRP8"/>
<accession>A0A0C1TRP8</accession>
<comment type="caution">
    <text evidence="10">The sequence shown here is derived from an EMBL/GenBank/DDBJ whole genome shotgun (WGS) entry which is preliminary data.</text>
</comment>
<reference evidence="10 11" key="1">
    <citation type="submission" date="2015-01" db="EMBL/GenBank/DDBJ databases">
        <title>Genome sequence of the anaerobic bacterium Geobacter soli GSS01, a dissimilatory Fe(III) reducer from soil.</title>
        <authorList>
            <person name="Yang G."/>
            <person name="Zhou S."/>
        </authorList>
    </citation>
    <scope>NUCLEOTIDE SEQUENCE [LARGE SCALE GENOMIC DNA]</scope>
    <source>
        <strain evidence="10 11">GSS01</strain>
    </source>
</reference>
<keyword evidence="8 9" id="KW-0472">Membrane</keyword>
<keyword evidence="3" id="KW-1003">Cell membrane</keyword>
<evidence type="ECO:0000256" key="3">
    <source>
        <dbReference type="ARBA" id="ARBA00022475"/>
    </source>
</evidence>
<keyword evidence="4" id="KW-0488">Methylation</keyword>
<protein>
    <recommendedName>
        <fullName evidence="12">Pilus assembly protein PilV</fullName>
    </recommendedName>
</protein>
<dbReference type="InterPro" id="IPR012902">
    <property type="entry name" value="N_methyl_site"/>
</dbReference>
<dbReference type="Proteomes" id="UP000031433">
    <property type="component" value="Unassembled WGS sequence"/>
</dbReference>
<evidence type="ECO:0000256" key="1">
    <source>
        <dbReference type="ARBA" id="ARBA00004377"/>
    </source>
</evidence>
<proteinExistence type="inferred from homology"/>
<dbReference type="EMBL" id="JXBL01000001">
    <property type="protein sequence ID" value="KIE41933.1"/>
    <property type="molecule type" value="Genomic_DNA"/>
</dbReference>
<dbReference type="Pfam" id="PF07963">
    <property type="entry name" value="N_methyl"/>
    <property type="match status" value="1"/>
</dbReference>
<evidence type="ECO:0000256" key="9">
    <source>
        <dbReference type="SAM" id="Phobius"/>
    </source>
</evidence>
<keyword evidence="11" id="KW-1185">Reference proteome</keyword>
<evidence type="ECO:0000256" key="7">
    <source>
        <dbReference type="ARBA" id="ARBA00022989"/>
    </source>
</evidence>
<feature type="transmembrane region" description="Helical" evidence="9">
    <location>
        <begin position="12"/>
        <end position="33"/>
    </location>
</feature>
<keyword evidence="5" id="KW-0997">Cell inner membrane</keyword>
<evidence type="ECO:0000256" key="5">
    <source>
        <dbReference type="ARBA" id="ARBA00022519"/>
    </source>
</evidence>
<dbReference type="PANTHER" id="PTHR38779:SF2">
    <property type="entry name" value="TYPE II SECRETION SYSTEM PROTEIN I-RELATED"/>
    <property type="match status" value="1"/>
</dbReference>
<comment type="similarity">
    <text evidence="2">Belongs to the GSP I family.</text>
</comment>
<evidence type="ECO:0000256" key="6">
    <source>
        <dbReference type="ARBA" id="ARBA00022692"/>
    </source>
</evidence>
<evidence type="ECO:0000256" key="8">
    <source>
        <dbReference type="ARBA" id="ARBA00023136"/>
    </source>
</evidence>
<dbReference type="InterPro" id="IPR010052">
    <property type="entry name" value="T2SS_protein-GspI"/>
</dbReference>
<dbReference type="RefSeq" id="WP_039644031.1">
    <property type="nucleotide sequence ID" value="NZ_JXBL01000001.1"/>
</dbReference>
<gene>
    <name evidence="10" type="ORF">SE37_04475</name>
</gene>